<evidence type="ECO:0000313" key="11">
    <source>
        <dbReference type="EMBL" id="KDQ14688.1"/>
    </source>
</evidence>
<evidence type="ECO:0000259" key="10">
    <source>
        <dbReference type="PROSITE" id="PS50192"/>
    </source>
</evidence>
<keyword evidence="3 9" id="KW-0812">Transmembrane</keyword>
<protein>
    <recommendedName>
        <fullName evidence="10">t-SNARE coiled-coil homology domain-containing protein</fullName>
    </recommendedName>
</protein>
<dbReference type="EMBL" id="KL198036">
    <property type="protein sequence ID" value="KDQ14688.1"/>
    <property type="molecule type" value="Genomic_DNA"/>
</dbReference>
<evidence type="ECO:0000313" key="12">
    <source>
        <dbReference type="Proteomes" id="UP000027195"/>
    </source>
</evidence>
<accession>A0A067MFV0</accession>
<keyword evidence="7 9" id="KW-0472">Membrane</keyword>
<reference evidence="12" key="1">
    <citation type="journal article" date="2014" name="Proc. Natl. Acad. Sci. U.S.A.">
        <title>Extensive sampling of basidiomycete genomes demonstrates inadequacy of the white-rot/brown-rot paradigm for wood decay fungi.</title>
        <authorList>
            <person name="Riley R."/>
            <person name="Salamov A.A."/>
            <person name="Brown D.W."/>
            <person name="Nagy L.G."/>
            <person name="Floudas D."/>
            <person name="Held B.W."/>
            <person name="Levasseur A."/>
            <person name="Lombard V."/>
            <person name="Morin E."/>
            <person name="Otillar R."/>
            <person name="Lindquist E.A."/>
            <person name="Sun H."/>
            <person name="LaButti K.M."/>
            <person name="Schmutz J."/>
            <person name="Jabbour D."/>
            <person name="Luo H."/>
            <person name="Baker S.E."/>
            <person name="Pisabarro A.G."/>
            <person name="Walton J.D."/>
            <person name="Blanchette R.A."/>
            <person name="Henrissat B."/>
            <person name="Martin F."/>
            <person name="Cullen D."/>
            <person name="Hibbett D.S."/>
            <person name="Grigoriev I.V."/>
        </authorList>
    </citation>
    <scope>NUCLEOTIDE SEQUENCE [LARGE SCALE GENOMIC DNA]</scope>
    <source>
        <strain evidence="12">FD-172 SS1</strain>
    </source>
</reference>
<evidence type="ECO:0000256" key="5">
    <source>
        <dbReference type="ARBA" id="ARBA00022989"/>
    </source>
</evidence>
<comment type="subcellular location">
    <subcellularLocation>
        <location evidence="8">Endomembrane system</location>
        <topology evidence="8">Single-pass type IV membrane protein</topology>
    </subcellularLocation>
    <subcellularLocation>
        <location evidence="1">Golgi apparatus membrane</location>
    </subcellularLocation>
</comment>
<sequence length="120" mass="13400">MSTRADYTYESQNDQRLDDLASKLRTLKNVTIDIHTDSERQNFELDETRDTFSSFGSSLAQSGRSAARAFGNGPGGIKQWRLITLFAGGIVALWFLWRFWSAWQGEPQTGGSGTQIPPPI</sequence>
<dbReference type="GO" id="GO:0000139">
    <property type="term" value="C:Golgi membrane"/>
    <property type="evidence" value="ECO:0007669"/>
    <property type="project" value="UniProtKB-SubCell"/>
</dbReference>
<keyword evidence="6" id="KW-0333">Golgi apparatus</keyword>
<dbReference type="CDD" id="cd15853">
    <property type="entry name" value="SNARE_Bet1"/>
    <property type="match status" value="1"/>
</dbReference>
<evidence type="ECO:0000256" key="6">
    <source>
        <dbReference type="ARBA" id="ARBA00023034"/>
    </source>
</evidence>
<evidence type="ECO:0000256" key="9">
    <source>
        <dbReference type="SAM" id="Phobius"/>
    </source>
</evidence>
<gene>
    <name evidence="11" type="ORF">BOTBODRAFT_174543</name>
</gene>
<feature type="transmembrane region" description="Helical" evidence="9">
    <location>
        <begin position="82"/>
        <end position="100"/>
    </location>
</feature>
<evidence type="ECO:0000256" key="4">
    <source>
        <dbReference type="ARBA" id="ARBA00022927"/>
    </source>
</evidence>
<evidence type="ECO:0000256" key="1">
    <source>
        <dbReference type="ARBA" id="ARBA00004394"/>
    </source>
</evidence>
<evidence type="ECO:0000256" key="3">
    <source>
        <dbReference type="ARBA" id="ARBA00022692"/>
    </source>
</evidence>
<keyword evidence="12" id="KW-1185">Reference proteome</keyword>
<evidence type="ECO:0000256" key="2">
    <source>
        <dbReference type="ARBA" id="ARBA00022448"/>
    </source>
</evidence>
<dbReference type="PANTHER" id="PTHR12791">
    <property type="entry name" value="GOLGI SNARE BET1-RELATED"/>
    <property type="match status" value="1"/>
</dbReference>
<evidence type="ECO:0000256" key="8">
    <source>
        <dbReference type="ARBA" id="ARBA00046280"/>
    </source>
</evidence>
<dbReference type="Proteomes" id="UP000027195">
    <property type="component" value="Unassembled WGS sequence"/>
</dbReference>
<organism evidence="11 12">
    <name type="scientific">Botryobasidium botryosum (strain FD-172 SS1)</name>
    <dbReference type="NCBI Taxonomy" id="930990"/>
    <lineage>
        <taxon>Eukaryota</taxon>
        <taxon>Fungi</taxon>
        <taxon>Dikarya</taxon>
        <taxon>Basidiomycota</taxon>
        <taxon>Agaricomycotina</taxon>
        <taxon>Agaricomycetes</taxon>
        <taxon>Cantharellales</taxon>
        <taxon>Botryobasidiaceae</taxon>
        <taxon>Botryobasidium</taxon>
    </lineage>
</organism>
<dbReference type="GO" id="GO:0015031">
    <property type="term" value="P:protein transport"/>
    <property type="evidence" value="ECO:0007669"/>
    <property type="project" value="UniProtKB-KW"/>
</dbReference>
<proteinExistence type="predicted"/>
<name>A0A067MFV0_BOTB1</name>
<dbReference type="Gene3D" id="1.20.5.110">
    <property type="match status" value="1"/>
</dbReference>
<keyword evidence="4" id="KW-0653">Protein transport</keyword>
<dbReference type="STRING" id="930990.A0A067MFV0"/>
<dbReference type="InterPro" id="IPR000727">
    <property type="entry name" value="T_SNARE_dom"/>
</dbReference>
<dbReference type="InterPro" id="IPR039899">
    <property type="entry name" value="BET1_SNARE"/>
</dbReference>
<evidence type="ECO:0000256" key="7">
    <source>
        <dbReference type="ARBA" id="ARBA00023136"/>
    </source>
</evidence>
<dbReference type="OrthoDB" id="3063237at2759"/>
<dbReference type="HOGENOM" id="CLU_150783_2_0_1"/>
<dbReference type="SUPFAM" id="SSF58038">
    <property type="entry name" value="SNARE fusion complex"/>
    <property type="match status" value="1"/>
</dbReference>
<feature type="domain" description="T-SNARE coiled-coil homology" evidence="10">
    <location>
        <begin position="7"/>
        <end position="69"/>
    </location>
</feature>
<dbReference type="AlphaFoldDB" id="A0A067MFV0"/>
<dbReference type="InParanoid" id="A0A067MFV0"/>
<keyword evidence="5 9" id="KW-1133">Transmembrane helix</keyword>
<keyword evidence="2" id="KW-0813">Transport</keyword>
<dbReference type="PROSITE" id="PS50192">
    <property type="entry name" value="T_SNARE"/>
    <property type="match status" value="1"/>
</dbReference>